<feature type="compositionally biased region" description="Low complexity" evidence="2">
    <location>
        <begin position="194"/>
        <end position="204"/>
    </location>
</feature>
<dbReference type="EMBL" id="KE346363">
    <property type="protein sequence ID" value="KJE91880.1"/>
    <property type="molecule type" value="Genomic_DNA"/>
</dbReference>
<evidence type="ECO:0000313" key="3">
    <source>
        <dbReference type="EMBL" id="KJE91880.1"/>
    </source>
</evidence>
<evidence type="ECO:0000256" key="2">
    <source>
        <dbReference type="SAM" id="MobiDB-lite"/>
    </source>
</evidence>
<reference evidence="4" key="1">
    <citation type="submission" date="2011-02" db="EMBL/GenBank/DDBJ databases">
        <title>The Genome Sequence of Capsaspora owczarzaki ATCC 30864.</title>
        <authorList>
            <person name="Russ C."/>
            <person name="Cuomo C."/>
            <person name="Burger G."/>
            <person name="Gray M.W."/>
            <person name="Holland P.W.H."/>
            <person name="King N."/>
            <person name="Lang F.B.F."/>
            <person name="Roger A.J."/>
            <person name="Ruiz-Trillo I."/>
            <person name="Young S.K."/>
            <person name="Zeng Q."/>
            <person name="Gargeya S."/>
            <person name="Alvarado L."/>
            <person name="Berlin A."/>
            <person name="Chapman S.B."/>
            <person name="Chen Z."/>
            <person name="Freedman E."/>
            <person name="Gellesch M."/>
            <person name="Goldberg J."/>
            <person name="Griggs A."/>
            <person name="Gujja S."/>
            <person name="Heilman E."/>
            <person name="Heiman D."/>
            <person name="Howarth C."/>
            <person name="Mehta T."/>
            <person name="Neiman D."/>
            <person name="Pearson M."/>
            <person name="Roberts A."/>
            <person name="Saif S."/>
            <person name="Shea T."/>
            <person name="Shenoy N."/>
            <person name="Sisk P."/>
            <person name="Stolte C."/>
            <person name="Sykes S."/>
            <person name="White J."/>
            <person name="Yandava C."/>
            <person name="Haas B."/>
            <person name="Nusbaum C."/>
            <person name="Birren B."/>
        </authorList>
    </citation>
    <scope>NUCLEOTIDE SEQUENCE</scope>
    <source>
        <strain evidence="4">ATCC 30864</strain>
    </source>
</reference>
<dbReference type="OrthoDB" id="27934at2759"/>
<organism evidence="3 4">
    <name type="scientific">Capsaspora owczarzaki (strain ATCC 30864)</name>
    <dbReference type="NCBI Taxonomy" id="595528"/>
    <lineage>
        <taxon>Eukaryota</taxon>
        <taxon>Filasterea</taxon>
        <taxon>Capsaspora</taxon>
    </lineage>
</organism>
<dbReference type="InterPro" id="IPR006597">
    <property type="entry name" value="Sel1-like"/>
</dbReference>
<dbReference type="Proteomes" id="UP000008743">
    <property type="component" value="Unassembled WGS sequence"/>
</dbReference>
<gene>
    <name evidence="3" type="ORF">CAOG_002945</name>
</gene>
<evidence type="ECO:0000313" key="4">
    <source>
        <dbReference type="Proteomes" id="UP000008743"/>
    </source>
</evidence>
<dbReference type="PhylomeDB" id="A0A0D2WM73"/>
<dbReference type="PANTHER" id="PTHR11102">
    <property type="entry name" value="SEL-1-LIKE PROTEIN"/>
    <property type="match status" value="1"/>
</dbReference>
<feature type="region of interest" description="Disordered" evidence="2">
    <location>
        <begin position="93"/>
        <end position="213"/>
    </location>
</feature>
<dbReference type="Gene3D" id="1.25.40.10">
    <property type="entry name" value="Tetratricopeptide repeat domain"/>
    <property type="match status" value="2"/>
</dbReference>
<feature type="compositionally biased region" description="Basic and acidic residues" evidence="2">
    <location>
        <begin position="142"/>
        <end position="151"/>
    </location>
</feature>
<feature type="compositionally biased region" description="Low complexity" evidence="2">
    <location>
        <begin position="95"/>
        <end position="107"/>
    </location>
</feature>
<dbReference type="AlphaFoldDB" id="A0A0D2WM73"/>
<accession>A0A0D2WM73</accession>
<comment type="similarity">
    <text evidence="1">Belongs to the sel-1 family.</text>
</comment>
<dbReference type="PANTHER" id="PTHR11102:SF147">
    <property type="entry name" value="SEL1L ADAPTOR SUBUNIT OF ERAD E3 UBIQUITIN LIGASE"/>
    <property type="match status" value="1"/>
</dbReference>
<dbReference type="InterPro" id="IPR050767">
    <property type="entry name" value="Sel1_AlgK"/>
</dbReference>
<evidence type="ECO:0000256" key="1">
    <source>
        <dbReference type="ARBA" id="ARBA00038101"/>
    </source>
</evidence>
<dbReference type="InterPro" id="IPR011990">
    <property type="entry name" value="TPR-like_helical_dom_sf"/>
</dbReference>
<keyword evidence="4" id="KW-1185">Reference proteome</keyword>
<dbReference type="SUPFAM" id="SSF81901">
    <property type="entry name" value="HCP-like"/>
    <property type="match status" value="4"/>
</dbReference>
<dbReference type="GO" id="GO:0036503">
    <property type="term" value="P:ERAD pathway"/>
    <property type="evidence" value="ECO:0007669"/>
    <property type="project" value="TreeGrafter"/>
</dbReference>
<dbReference type="InParanoid" id="A0A0D2WM73"/>
<dbReference type="eggNOG" id="KOG1550">
    <property type="taxonomic scope" value="Eukaryota"/>
</dbReference>
<name>A0A0D2WM73_CAPO3</name>
<dbReference type="Pfam" id="PF08238">
    <property type="entry name" value="Sel1"/>
    <property type="match status" value="10"/>
</dbReference>
<proteinExistence type="inferred from homology"/>
<sequence length="970" mass="105336">MRATARVSSSTAGLQLGVVVRQLLWTLLVAGCLALCLSAIAPPRLLGAVQPSHQDPMGVALSSVLESLPLGRGPASGSAPGLVLFADAAEVEVAQQPPQQQQQQQQQADADGKPKNPAVQSTPERAQQSDRTEPPTQNDNDVAGRDLELRVVTDPAAGTSDAVSRVAAVDDDHRPSPYDAEQVESVFEPPKLLPSDASTRSGSSPPSPPPTDMEQTLVLQELGALAKELELEIQTKTGETDPVKLQRAHLIGEFLLTQQSIRSDNDAASDAPSAIEGQDELAAMRRRLARLELLRRLVESFTLDQIVATYANDIDALTKLSAAPEGLAVEDVQQQNVEVGKVTADSAPPETPAASQNLASDTSLDAQFHLANAMVNKTGASARDINQGYTQLAELAKLGHRGAQAAVARVHLFGHPQVTVLEHNVPKAVEMYKALAEQGDAEGHFGLGFLHSIGVGGITASQAVALVHYTFAALGGNPQAQMALGFRYMFGVGVEASCETAVEFYKQVAERVAHESSIVRNYQMKERHRLSATENEKSFMSSDFVQYYQYNAERGDVTAQGILGQIYYQGHGVPQSFELARRYFEMAAANGDITSKAHLGQMHFLGQGVPQNNVTALKYFREASAKPTTGMGVMSLYGYVLAKDTSMALQYFQQAAETGFAEAQLHLGNLYFRNVLAIYNLGVLYHAGVGTATASCDMAIAMYKNVAERGRSSDVLEDAQALHSKGRESEAFLSFALASEIGFEIAQSNAAFLIESDTLEEDYFRDDAAEARAFMLYRRSALQGNGESRVKVGDFYYHGQGVGEDLAMAATQYRLAAEQQHNPQAMFNIGYMYENGIGLPKDFHLAKRYYDLALSKNEDAFYPATLALGKLYIHYLVDSARGLWTKGNPFVSASADKAPSTTQRAGQQVQERSRQMLQQTRQRLVEFVQWLKTSTDSADTEANLFSAALFVLIVTMIIRWRARNAVVVVR</sequence>
<dbReference type="GO" id="GO:0005789">
    <property type="term" value="C:endoplasmic reticulum membrane"/>
    <property type="evidence" value="ECO:0007669"/>
    <property type="project" value="TreeGrafter"/>
</dbReference>
<protein>
    <submittedName>
        <fullName evidence="3">Sel1l protein</fullName>
    </submittedName>
</protein>
<dbReference type="SMART" id="SM00671">
    <property type="entry name" value="SEL1"/>
    <property type="match status" value="10"/>
</dbReference>
<dbReference type="STRING" id="595528.A0A0D2WM73"/>